<protein>
    <submittedName>
        <fullName evidence="1">Uncharacterized protein</fullName>
    </submittedName>
</protein>
<evidence type="ECO:0000313" key="1">
    <source>
        <dbReference type="EMBL" id="POG79574.1"/>
    </source>
</evidence>
<dbReference type="AlphaFoldDB" id="A0A2P4QPL6"/>
<dbReference type="EMBL" id="AUPC02000024">
    <property type="protein sequence ID" value="POG79574.1"/>
    <property type="molecule type" value="Genomic_DNA"/>
</dbReference>
<keyword evidence="2" id="KW-1185">Reference proteome</keyword>
<sequence>MYLLTTKIYTESNNFWEKFIMEQIYNYNVECVYLNLKVKSINFDYLVIWFFFQVFPSTKNGQLQEIFSRSFHKECD</sequence>
<organism evidence="1 2">
    <name type="scientific">Rhizophagus irregularis (strain DAOM 181602 / DAOM 197198 / MUCL 43194)</name>
    <name type="common">Arbuscular mycorrhizal fungus</name>
    <name type="synonym">Glomus intraradices</name>
    <dbReference type="NCBI Taxonomy" id="747089"/>
    <lineage>
        <taxon>Eukaryota</taxon>
        <taxon>Fungi</taxon>
        <taxon>Fungi incertae sedis</taxon>
        <taxon>Mucoromycota</taxon>
        <taxon>Glomeromycotina</taxon>
        <taxon>Glomeromycetes</taxon>
        <taxon>Glomerales</taxon>
        <taxon>Glomeraceae</taxon>
        <taxon>Rhizophagus</taxon>
    </lineage>
</organism>
<proteinExistence type="predicted"/>
<gene>
    <name evidence="1" type="ORF">GLOIN_2v1526590</name>
</gene>
<dbReference type="Proteomes" id="UP000018888">
    <property type="component" value="Unassembled WGS sequence"/>
</dbReference>
<comment type="caution">
    <text evidence="1">The sequence shown here is derived from an EMBL/GenBank/DDBJ whole genome shotgun (WGS) entry which is preliminary data.</text>
</comment>
<reference evidence="1 2" key="1">
    <citation type="journal article" date="2013" name="Proc. Natl. Acad. Sci. U.S.A.">
        <title>Genome of an arbuscular mycorrhizal fungus provides insight into the oldest plant symbiosis.</title>
        <authorList>
            <person name="Tisserant E."/>
            <person name="Malbreil M."/>
            <person name="Kuo A."/>
            <person name="Kohler A."/>
            <person name="Symeonidi A."/>
            <person name="Balestrini R."/>
            <person name="Charron P."/>
            <person name="Duensing N."/>
            <person name="Frei Dit Frey N."/>
            <person name="Gianinazzi-Pearson V."/>
            <person name="Gilbert L.B."/>
            <person name="Handa Y."/>
            <person name="Herr J.R."/>
            <person name="Hijri M."/>
            <person name="Koul R."/>
            <person name="Kawaguchi M."/>
            <person name="Krajinski F."/>
            <person name="Lammers P.J."/>
            <person name="Masclaux F.G."/>
            <person name="Murat C."/>
            <person name="Morin E."/>
            <person name="Ndikumana S."/>
            <person name="Pagni M."/>
            <person name="Petitpierre D."/>
            <person name="Requena N."/>
            <person name="Rosikiewicz P."/>
            <person name="Riley R."/>
            <person name="Saito K."/>
            <person name="San Clemente H."/>
            <person name="Shapiro H."/>
            <person name="van Tuinen D."/>
            <person name="Becard G."/>
            <person name="Bonfante P."/>
            <person name="Paszkowski U."/>
            <person name="Shachar-Hill Y.Y."/>
            <person name="Tuskan G.A."/>
            <person name="Young P.W."/>
            <person name="Sanders I.R."/>
            <person name="Henrissat B."/>
            <person name="Rensing S.A."/>
            <person name="Grigoriev I.V."/>
            <person name="Corradi N."/>
            <person name="Roux C."/>
            <person name="Martin F."/>
        </authorList>
    </citation>
    <scope>NUCLEOTIDE SEQUENCE [LARGE SCALE GENOMIC DNA]</scope>
    <source>
        <strain evidence="1 2">DAOM 197198</strain>
    </source>
</reference>
<reference evidence="1 2" key="2">
    <citation type="journal article" date="2018" name="New Phytol.">
        <title>High intraspecific genome diversity in the model arbuscular mycorrhizal symbiont Rhizophagus irregularis.</title>
        <authorList>
            <person name="Chen E.C.H."/>
            <person name="Morin E."/>
            <person name="Beaudet D."/>
            <person name="Noel J."/>
            <person name="Yildirir G."/>
            <person name="Ndikumana S."/>
            <person name="Charron P."/>
            <person name="St-Onge C."/>
            <person name="Giorgi J."/>
            <person name="Kruger M."/>
            <person name="Marton T."/>
            <person name="Ropars J."/>
            <person name="Grigoriev I.V."/>
            <person name="Hainaut M."/>
            <person name="Henrissat B."/>
            <person name="Roux C."/>
            <person name="Martin F."/>
            <person name="Corradi N."/>
        </authorList>
    </citation>
    <scope>NUCLEOTIDE SEQUENCE [LARGE SCALE GENOMIC DNA]</scope>
    <source>
        <strain evidence="1 2">DAOM 197198</strain>
    </source>
</reference>
<evidence type="ECO:0000313" key="2">
    <source>
        <dbReference type="Proteomes" id="UP000018888"/>
    </source>
</evidence>
<accession>A0A2P4QPL6</accession>
<name>A0A2P4QPL6_RHIID</name>